<dbReference type="EMBL" id="JARYZI010000001">
    <property type="protein sequence ID" value="MDH8676913.1"/>
    <property type="molecule type" value="Genomic_DNA"/>
</dbReference>
<name>A0ABT6N929_9FIRM</name>
<dbReference type="Proteomes" id="UP001158045">
    <property type="component" value="Unassembled WGS sequence"/>
</dbReference>
<evidence type="ECO:0008006" key="4">
    <source>
        <dbReference type="Google" id="ProtNLM"/>
    </source>
</evidence>
<feature type="transmembrane region" description="Helical" evidence="1">
    <location>
        <begin position="14"/>
        <end position="36"/>
    </location>
</feature>
<gene>
    <name evidence="2" type="ORF">QE109_02075</name>
</gene>
<evidence type="ECO:0000313" key="2">
    <source>
        <dbReference type="EMBL" id="MDH8676913.1"/>
    </source>
</evidence>
<organism evidence="2 3">
    <name type="scientific">Fusibacter bizertensis</name>
    <dbReference type="NCBI Taxonomy" id="1488331"/>
    <lineage>
        <taxon>Bacteria</taxon>
        <taxon>Bacillati</taxon>
        <taxon>Bacillota</taxon>
        <taxon>Clostridia</taxon>
        <taxon>Eubacteriales</taxon>
        <taxon>Eubacteriales Family XII. Incertae Sedis</taxon>
        <taxon>Fusibacter</taxon>
    </lineage>
</organism>
<keyword evidence="1" id="KW-1133">Transmembrane helix</keyword>
<keyword evidence="1" id="KW-0472">Membrane</keyword>
<dbReference type="Gene3D" id="1.10.1760.20">
    <property type="match status" value="1"/>
</dbReference>
<evidence type="ECO:0000256" key="1">
    <source>
        <dbReference type="SAM" id="Phobius"/>
    </source>
</evidence>
<feature type="transmembrane region" description="Helical" evidence="1">
    <location>
        <begin position="48"/>
        <end position="76"/>
    </location>
</feature>
<accession>A0ABT6N929</accession>
<evidence type="ECO:0000313" key="3">
    <source>
        <dbReference type="Proteomes" id="UP001158045"/>
    </source>
</evidence>
<keyword evidence="1" id="KW-0812">Transmembrane</keyword>
<comment type="caution">
    <text evidence="2">The sequence shown here is derived from an EMBL/GenBank/DDBJ whole genome shotgun (WGS) entry which is preliminary data.</text>
</comment>
<dbReference type="RefSeq" id="WP_281092714.1">
    <property type="nucleotide sequence ID" value="NZ_JARYZI010000001.1"/>
</dbReference>
<keyword evidence="3" id="KW-1185">Reference proteome</keyword>
<protein>
    <recommendedName>
        <fullName evidence="4">FtsX-like permease family protein</fullName>
    </recommendedName>
</protein>
<proteinExistence type="predicted"/>
<reference evidence="2 3" key="1">
    <citation type="submission" date="2023-04" db="EMBL/GenBank/DDBJ databases">
        <title>Fusibacter bizertensis strain WBS, isolated from littoral bottom sediments of the Arctic seas - biochemical and genomic analysis.</title>
        <authorList>
            <person name="Brioukhanov A.L."/>
        </authorList>
    </citation>
    <scope>NUCLEOTIDE SEQUENCE [LARGE SCALE GENOMIC DNA]</scope>
    <source>
        <strain evidence="2 3">WBS</strain>
    </source>
</reference>
<sequence>METIKIKRLAFNSYLELSGIIGFLTGLFTAFMNFIRTILSLTGNPDGYIIPLLIVLFATPIVSCLGGLIIGVVSYYPYKLIMEIKKGTTLKVIK</sequence>